<protein>
    <recommendedName>
        <fullName evidence="4">Secreted protein</fullName>
    </recommendedName>
</protein>
<evidence type="ECO:0000313" key="3">
    <source>
        <dbReference type="Proteomes" id="UP000807769"/>
    </source>
</evidence>
<feature type="signal peptide" evidence="1">
    <location>
        <begin position="1"/>
        <end position="20"/>
    </location>
</feature>
<reference evidence="2" key="1">
    <citation type="journal article" date="2020" name="New Phytol.">
        <title>Comparative genomics reveals dynamic genome evolution in host specialist ectomycorrhizal fungi.</title>
        <authorList>
            <person name="Lofgren L.A."/>
            <person name="Nguyen N.H."/>
            <person name="Vilgalys R."/>
            <person name="Ruytinx J."/>
            <person name="Liao H.L."/>
            <person name="Branco S."/>
            <person name="Kuo A."/>
            <person name="LaButti K."/>
            <person name="Lipzen A."/>
            <person name="Andreopoulos W."/>
            <person name="Pangilinan J."/>
            <person name="Riley R."/>
            <person name="Hundley H."/>
            <person name="Na H."/>
            <person name="Barry K."/>
            <person name="Grigoriev I.V."/>
            <person name="Stajich J.E."/>
            <person name="Kennedy P.G."/>
        </authorList>
    </citation>
    <scope>NUCLEOTIDE SEQUENCE</scope>
    <source>
        <strain evidence="2">MN1</strain>
    </source>
</reference>
<comment type="caution">
    <text evidence="2">The sequence shown here is derived from an EMBL/GenBank/DDBJ whole genome shotgun (WGS) entry which is preliminary data.</text>
</comment>
<evidence type="ECO:0000256" key="1">
    <source>
        <dbReference type="SAM" id="SignalP"/>
    </source>
</evidence>
<sequence length="111" mass="12725">MLCFLTTYFILMTVPSSPRGSSDQHRSEISNQVTSTNFLPLEAFKIFRSLRAPRRRWAPSSVSGNEGFKSTVHWVCRLWQKVGPAFKPEFPFRDVFFNDILLPNQSSPVAD</sequence>
<keyword evidence="3" id="KW-1185">Reference proteome</keyword>
<evidence type="ECO:0008006" key="4">
    <source>
        <dbReference type="Google" id="ProtNLM"/>
    </source>
</evidence>
<name>A0A9P7JGH4_9AGAM</name>
<dbReference type="RefSeq" id="XP_041196208.1">
    <property type="nucleotide sequence ID" value="XM_041344514.1"/>
</dbReference>
<feature type="chain" id="PRO_5040191160" description="Secreted protein" evidence="1">
    <location>
        <begin position="21"/>
        <end position="111"/>
    </location>
</feature>
<keyword evidence="1" id="KW-0732">Signal</keyword>
<gene>
    <name evidence="2" type="ORF">BJ212DRAFT_985740</name>
</gene>
<accession>A0A9P7JGH4</accession>
<evidence type="ECO:0000313" key="2">
    <source>
        <dbReference type="EMBL" id="KAG1821141.1"/>
    </source>
</evidence>
<dbReference type="EMBL" id="JABBWG010000007">
    <property type="protein sequence ID" value="KAG1821141.1"/>
    <property type="molecule type" value="Genomic_DNA"/>
</dbReference>
<organism evidence="2 3">
    <name type="scientific">Suillus subaureus</name>
    <dbReference type="NCBI Taxonomy" id="48587"/>
    <lineage>
        <taxon>Eukaryota</taxon>
        <taxon>Fungi</taxon>
        <taxon>Dikarya</taxon>
        <taxon>Basidiomycota</taxon>
        <taxon>Agaricomycotina</taxon>
        <taxon>Agaricomycetes</taxon>
        <taxon>Agaricomycetidae</taxon>
        <taxon>Boletales</taxon>
        <taxon>Suillineae</taxon>
        <taxon>Suillaceae</taxon>
        <taxon>Suillus</taxon>
    </lineage>
</organism>
<dbReference type="AlphaFoldDB" id="A0A9P7JGH4"/>
<dbReference type="Proteomes" id="UP000807769">
    <property type="component" value="Unassembled WGS sequence"/>
</dbReference>
<proteinExistence type="predicted"/>
<dbReference type="GeneID" id="64638530"/>